<dbReference type="GO" id="GO:0006298">
    <property type="term" value="P:mismatch repair"/>
    <property type="evidence" value="ECO:0007669"/>
    <property type="project" value="InterPro"/>
</dbReference>
<keyword evidence="6" id="KW-1185">Reference proteome</keyword>
<comment type="caution">
    <text evidence="5">The sequence shown here is derived from an EMBL/GenBank/DDBJ whole genome shotgun (WGS) entry which is preliminary data.</text>
</comment>
<evidence type="ECO:0000256" key="2">
    <source>
        <dbReference type="ARBA" id="ARBA00022840"/>
    </source>
</evidence>
<dbReference type="OrthoDB" id="295033at2759"/>
<keyword evidence="2" id="KW-0067">ATP-binding</keyword>
<dbReference type="Gene3D" id="3.40.50.300">
    <property type="entry name" value="P-loop containing nucleotide triphosphate hydrolases"/>
    <property type="match status" value="1"/>
</dbReference>
<dbReference type="InterPro" id="IPR045076">
    <property type="entry name" value="MutS"/>
</dbReference>
<reference evidence="5" key="1">
    <citation type="submission" date="2019-08" db="EMBL/GenBank/DDBJ databases">
        <title>The genome of the North American firefly Photinus pyralis.</title>
        <authorList>
            <consortium name="Photinus pyralis genome working group"/>
            <person name="Fallon T.R."/>
            <person name="Sander Lower S.E."/>
            <person name="Weng J.-K."/>
        </authorList>
    </citation>
    <scope>NUCLEOTIDE SEQUENCE</scope>
    <source>
        <strain evidence="5">TRF0915ILg1</strain>
        <tissue evidence="5">Whole body</tissue>
    </source>
</reference>
<dbReference type="Proteomes" id="UP000801492">
    <property type="component" value="Unassembled WGS sequence"/>
</dbReference>
<dbReference type="PROSITE" id="PS00486">
    <property type="entry name" value="DNA_MISMATCH_REPAIR_2"/>
    <property type="match status" value="1"/>
</dbReference>
<protein>
    <recommendedName>
        <fullName evidence="4">DNA mismatch repair proteins mutS family domain-containing protein</fullName>
    </recommendedName>
</protein>
<gene>
    <name evidence="5" type="ORF">ILUMI_15880</name>
</gene>
<feature type="domain" description="DNA mismatch repair proteins mutS family" evidence="4">
    <location>
        <begin position="6"/>
        <end position="22"/>
    </location>
</feature>
<evidence type="ECO:0000313" key="5">
    <source>
        <dbReference type="EMBL" id="KAF2890293.1"/>
    </source>
</evidence>
<dbReference type="AlphaFoldDB" id="A0A8K0G9H2"/>
<feature type="non-terminal residue" evidence="5">
    <location>
        <position position="1"/>
    </location>
</feature>
<dbReference type="PANTHER" id="PTHR11361">
    <property type="entry name" value="DNA MISMATCH REPAIR PROTEIN MUTS FAMILY MEMBER"/>
    <property type="match status" value="1"/>
</dbReference>
<evidence type="ECO:0000256" key="1">
    <source>
        <dbReference type="ARBA" id="ARBA00022741"/>
    </source>
</evidence>
<sequence length="136" mass="15127">SATQNSLVVIDELGRGTSTYDGCGIAWAIAEHLATETKCFSLFATHFHEITQLAETFPVVHNLHVTAVTTEKTITPLYQIKEGACDKSYGIHCARMVGFPPDVISMAIHQQKILEDYEGMKNIKDFETSLKRKVVK</sequence>
<dbReference type="GO" id="GO:0140664">
    <property type="term" value="F:ATP-dependent DNA damage sensor activity"/>
    <property type="evidence" value="ECO:0007669"/>
    <property type="project" value="InterPro"/>
</dbReference>
<dbReference type="InterPro" id="IPR000432">
    <property type="entry name" value="DNA_mismatch_repair_MutS_C"/>
</dbReference>
<feature type="non-terminal residue" evidence="5">
    <location>
        <position position="136"/>
    </location>
</feature>
<evidence type="ECO:0000313" key="6">
    <source>
        <dbReference type="Proteomes" id="UP000801492"/>
    </source>
</evidence>
<dbReference type="InterPro" id="IPR027417">
    <property type="entry name" value="P-loop_NTPase"/>
</dbReference>
<dbReference type="Pfam" id="PF00488">
    <property type="entry name" value="MutS_V"/>
    <property type="match status" value="1"/>
</dbReference>
<organism evidence="5 6">
    <name type="scientific">Ignelater luminosus</name>
    <name type="common">Cucubano</name>
    <name type="synonym">Pyrophorus luminosus</name>
    <dbReference type="NCBI Taxonomy" id="2038154"/>
    <lineage>
        <taxon>Eukaryota</taxon>
        <taxon>Metazoa</taxon>
        <taxon>Ecdysozoa</taxon>
        <taxon>Arthropoda</taxon>
        <taxon>Hexapoda</taxon>
        <taxon>Insecta</taxon>
        <taxon>Pterygota</taxon>
        <taxon>Neoptera</taxon>
        <taxon>Endopterygota</taxon>
        <taxon>Coleoptera</taxon>
        <taxon>Polyphaga</taxon>
        <taxon>Elateriformia</taxon>
        <taxon>Elateroidea</taxon>
        <taxon>Elateridae</taxon>
        <taxon>Agrypninae</taxon>
        <taxon>Pyrophorini</taxon>
        <taxon>Ignelater</taxon>
    </lineage>
</organism>
<evidence type="ECO:0000256" key="3">
    <source>
        <dbReference type="ARBA" id="ARBA00023125"/>
    </source>
</evidence>
<dbReference type="SUPFAM" id="SSF52540">
    <property type="entry name" value="P-loop containing nucleoside triphosphate hydrolases"/>
    <property type="match status" value="1"/>
</dbReference>
<dbReference type="EMBL" id="VTPC01055051">
    <property type="protein sequence ID" value="KAF2890293.1"/>
    <property type="molecule type" value="Genomic_DNA"/>
</dbReference>
<name>A0A8K0G9H2_IGNLU</name>
<keyword evidence="1" id="KW-0547">Nucleotide-binding</keyword>
<dbReference type="GO" id="GO:0030983">
    <property type="term" value="F:mismatched DNA binding"/>
    <property type="evidence" value="ECO:0007669"/>
    <property type="project" value="InterPro"/>
</dbReference>
<dbReference type="GO" id="GO:0032301">
    <property type="term" value="C:MutSalpha complex"/>
    <property type="evidence" value="ECO:0007669"/>
    <property type="project" value="TreeGrafter"/>
</dbReference>
<dbReference type="PANTHER" id="PTHR11361:SF35">
    <property type="entry name" value="DNA MISMATCH REPAIR PROTEIN MSH2"/>
    <property type="match status" value="1"/>
</dbReference>
<keyword evidence="3" id="KW-0238">DNA-binding</keyword>
<evidence type="ECO:0000259" key="4">
    <source>
        <dbReference type="PROSITE" id="PS00486"/>
    </source>
</evidence>
<dbReference type="SMART" id="SM00534">
    <property type="entry name" value="MUTSac"/>
    <property type="match status" value="1"/>
</dbReference>
<proteinExistence type="predicted"/>
<dbReference type="GO" id="GO:0005524">
    <property type="term" value="F:ATP binding"/>
    <property type="evidence" value="ECO:0007669"/>
    <property type="project" value="UniProtKB-KW"/>
</dbReference>
<accession>A0A8K0G9H2</accession>
<dbReference type="GO" id="GO:0006312">
    <property type="term" value="P:mitotic recombination"/>
    <property type="evidence" value="ECO:0007669"/>
    <property type="project" value="TreeGrafter"/>
</dbReference>